<keyword evidence="3" id="KW-0732">Signal</keyword>
<dbReference type="Proteomes" id="UP000184394">
    <property type="component" value="Unassembled WGS sequence"/>
</dbReference>
<evidence type="ECO:0000256" key="2">
    <source>
        <dbReference type="SAM" id="Phobius"/>
    </source>
</evidence>
<dbReference type="Gene3D" id="2.60.40.680">
    <property type="match status" value="1"/>
</dbReference>
<feature type="transmembrane region" description="Helical" evidence="2">
    <location>
        <begin position="286"/>
        <end position="306"/>
    </location>
</feature>
<gene>
    <name evidence="4" type="ORF">SAMN04487860_11175</name>
</gene>
<evidence type="ECO:0000313" key="5">
    <source>
        <dbReference type="Proteomes" id="UP000184394"/>
    </source>
</evidence>
<dbReference type="InterPro" id="IPR008965">
    <property type="entry name" value="CBM2/CBM3_carb-bd_dom_sf"/>
</dbReference>
<evidence type="ECO:0000313" key="4">
    <source>
        <dbReference type="EMBL" id="SHM72983.1"/>
    </source>
</evidence>
<name>A0A1M7L529_RUMFL</name>
<keyword evidence="2" id="KW-1133">Transmembrane helix</keyword>
<sequence length="313" mass="32801">MKLVNSVISLAAAVTLVPACVCLYAEADYEAPSNIEVSVGSFEIDRSQLSGDTLVEVPVYINNNCGFVSLNILFSLDGRLRFAGDYEAEARARNLSGVNIYNCADNTISACFEASGRKKVTDNGELGVLRVNIPENTPAGEYGISMPDSAGDFEVMIFTHNSDEALFGRECFSALNGGRITVTDNSHTRTADDTDINNNEDNNNSQQSAEDTADNGDNSSAAAVTTTETTTTSSTSTTVKTTTTSAATSAAAISETSAKASAAAVTEAQVSEKVTERSEKGKKRNMLAPILAASLLLVSAAVAFVVKKGGKSK</sequence>
<dbReference type="EMBL" id="FRCT01000011">
    <property type="protein sequence ID" value="SHM72983.1"/>
    <property type="molecule type" value="Genomic_DNA"/>
</dbReference>
<proteinExistence type="predicted"/>
<keyword evidence="2" id="KW-0812">Transmembrane</keyword>
<dbReference type="RefSeq" id="WP_072951662.1">
    <property type="nucleotide sequence ID" value="NZ_FRCT01000011.1"/>
</dbReference>
<dbReference type="SUPFAM" id="SSF49384">
    <property type="entry name" value="Carbohydrate-binding domain"/>
    <property type="match status" value="1"/>
</dbReference>
<dbReference type="GO" id="GO:0030246">
    <property type="term" value="F:carbohydrate binding"/>
    <property type="evidence" value="ECO:0007669"/>
    <property type="project" value="InterPro"/>
</dbReference>
<evidence type="ECO:0008006" key="6">
    <source>
        <dbReference type="Google" id="ProtNLM"/>
    </source>
</evidence>
<accession>A0A1M7L529</accession>
<feature type="region of interest" description="Disordered" evidence="1">
    <location>
        <begin position="180"/>
        <end position="249"/>
    </location>
</feature>
<evidence type="ECO:0000256" key="3">
    <source>
        <dbReference type="SAM" id="SignalP"/>
    </source>
</evidence>
<dbReference type="AlphaFoldDB" id="A0A1M7L529"/>
<protein>
    <recommendedName>
        <fullName evidence="6">Cohesin domain-containing protein</fullName>
    </recommendedName>
</protein>
<evidence type="ECO:0000256" key="1">
    <source>
        <dbReference type="SAM" id="MobiDB-lite"/>
    </source>
</evidence>
<feature type="compositionally biased region" description="Polar residues" evidence="1">
    <location>
        <begin position="205"/>
        <end position="218"/>
    </location>
</feature>
<feature type="signal peptide" evidence="3">
    <location>
        <begin position="1"/>
        <end position="27"/>
    </location>
</feature>
<reference evidence="4 5" key="1">
    <citation type="submission" date="2016-11" db="EMBL/GenBank/DDBJ databases">
        <authorList>
            <person name="Jaros S."/>
            <person name="Januszkiewicz K."/>
            <person name="Wedrychowicz H."/>
        </authorList>
    </citation>
    <scope>NUCLEOTIDE SEQUENCE [LARGE SCALE GENOMIC DNA]</scope>
    <source>
        <strain evidence="4 5">Y1</strain>
    </source>
</reference>
<organism evidence="4 5">
    <name type="scientific">Ruminococcus flavefaciens</name>
    <dbReference type="NCBI Taxonomy" id="1265"/>
    <lineage>
        <taxon>Bacteria</taxon>
        <taxon>Bacillati</taxon>
        <taxon>Bacillota</taxon>
        <taxon>Clostridia</taxon>
        <taxon>Eubacteriales</taxon>
        <taxon>Oscillospiraceae</taxon>
        <taxon>Ruminococcus</taxon>
    </lineage>
</organism>
<dbReference type="OrthoDB" id="1822208at2"/>
<keyword evidence="2" id="KW-0472">Membrane</keyword>
<feature type="chain" id="PRO_5011957974" description="Cohesin domain-containing protein" evidence="3">
    <location>
        <begin position="28"/>
        <end position="313"/>
    </location>
</feature>
<feature type="compositionally biased region" description="Low complexity" evidence="1">
    <location>
        <begin position="219"/>
        <end position="249"/>
    </location>
</feature>